<evidence type="ECO:0000313" key="2">
    <source>
        <dbReference type="Proteomes" id="UP000050360"/>
    </source>
</evidence>
<sequence length="101" mass="11436">MQNPNFLEKIFGKTAQLVVLEHLLDNKNNDTYLSGIAAVTGLSHSTVSRVIEPLLEINVITEKPLGKQIRVFRLNMDSELTKYLLKINDDLKRLMNGGEKQ</sequence>
<comment type="caution">
    <text evidence="1">The sequence shown here is derived from an EMBL/GenBank/DDBJ whole genome shotgun (WGS) entry which is preliminary data.</text>
</comment>
<name>A0A0P8AE34_9EURY</name>
<dbReference type="Proteomes" id="UP000050360">
    <property type="component" value="Unassembled WGS sequence"/>
</dbReference>
<dbReference type="AlphaFoldDB" id="A0A0P8AE34"/>
<dbReference type="Gene3D" id="1.10.10.10">
    <property type="entry name" value="Winged helix-like DNA-binding domain superfamily/Winged helix DNA-binding domain"/>
    <property type="match status" value="1"/>
</dbReference>
<evidence type="ECO:0000313" key="1">
    <source>
        <dbReference type="EMBL" id="KPQ42457.1"/>
    </source>
</evidence>
<accession>A0A0P8AE34</accession>
<reference evidence="1 2" key="1">
    <citation type="submission" date="2015-09" db="EMBL/GenBank/DDBJ databases">
        <title>A metagenomics-based metabolic model of nitrate-dependent anaerobic oxidation of methane by Methanoperedens-like archaea.</title>
        <authorList>
            <person name="Arshad A."/>
            <person name="Speth D.R."/>
            <person name="De Graaf R.M."/>
            <person name="Op Den Camp H.J."/>
            <person name="Jetten M.S."/>
            <person name="Welte C.U."/>
        </authorList>
    </citation>
    <scope>NUCLEOTIDE SEQUENCE [LARGE SCALE GENOMIC DNA]</scope>
</reference>
<evidence type="ECO:0008006" key="3">
    <source>
        <dbReference type="Google" id="ProtNLM"/>
    </source>
</evidence>
<dbReference type="InterPro" id="IPR036390">
    <property type="entry name" value="WH_DNA-bd_sf"/>
</dbReference>
<protein>
    <recommendedName>
        <fullName evidence="3">MarR family protein</fullName>
    </recommendedName>
</protein>
<proteinExistence type="predicted"/>
<gene>
    <name evidence="1" type="ORF">MPEBLZ_02986</name>
</gene>
<dbReference type="InterPro" id="IPR036388">
    <property type="entry name" value="WH-like_DNA-bd_sf"/>
</dbReference>
<dbReference type="SUPFAM" id="SSF46785">
    <property type="entry name" value="Winged helix' DNA-binding domain"/>
    <property type="match status" value="1"/>
</dbReference>
<organism evidence="1 2">
    <name type="scientific">Candidatus Methanoperedens nitratireducens</name>
    <dbReference type="NCBI Taxonomy" id="1392998"/>
    <lineage>
        <taxon>Archaea</taxon>
        <taxon>Methanobacteriati</taxon>
        <taxon>Methanobacteriota</taxon>
        <taxon>Stenosarchaea group</taxon>
        <taxon>Methanomicrobia</taxon>
        <taxon>Methanosarcinales</taxon>
        <taxon>ANME-2 cluster</taxon>
        <taxon>Candidatus Methanoperedentaceae</taxon>
        <taxon>Candidatus Methanoperedens</taxon>
    </lineage>
</organism>
<dbReference type="EMBL" id="LKCM01000233">
    <property type="protein sequence ID" value="KPQ42457.1"/>
    <property type="molecule type" value="Genomic_DNA"/>
</dbReference>
<dbReference type="PATRIC" id="fig|1719120.3.peg.3246"/>